<gene>
    <name evidence="4" type="ORF">GCM10025791_15730</name>
</gene>
<evidence type="ECO:0008006" key="6">
    <source>
        <dbReference type="Google" id="ProtNLM"/>
    </source>
</evidence>
<dbReference type="Pfam" id="PF02563">
    <property type="entry name" value="Poly_export"/>
    <property type="match status" value="1"/>
</dbReference>
<dbReference type="Proteomes" id="UP001409585">
    <property type="component" value="Unassembled WGS sequence"/>
</dbReference>
<dbReference type="RefSeq" id="WP_345419721.1">
    <property type="nucleotide sequence ID" value="NZ_AP031496.1"/>
</dbReference>
<protein>
    <recommendedName>
        <fullName evidence="6">Sugar ABC transporter substrate-binding protein</fullName>
    </recommendedName>
</protein>
<evidence type="ECO:0000256" key="1">
    <source>
        <dbReference type="ARBA" id="ARBA00022729"/>
    </source>
</evidence>
<feature type="domain" description="Soluble ligand binding" evidence="3">
    <location>
        <begin position="143"/>
        <end position="191"/>
    </location>
</feature>
<keyword evidence="1" id="KW-0732">Signal</keyword>
<dbReference type="InterPro" id="IPR017477">
    <property type="entry name" value="PEP-CTERM_polysacc_export"/>
</dbReference>
<reference evidence="5" key="1">
    <citation type="journal article" date="2019" name="Int. J. Syst. Evol. Microbiol.">
        <title>The Global Catalogue of Microorganisms (GCM) 10K type strain sequencing project: providing services to taxonomists for standard genome sequencing and annotation.</title>
        <authorList>
            <consortium name="The Broad Institute Genomics Platform"/>
            <consortium name="The Broad Institute Genome Sequencing Center for Infectious Disease"/>
            <person name="Wu L."/>
            <person name="Ma J."/>
        </authorList>
    </citation>
    <scope>NUCLEOTIDE SEQUENCE [LARGE SCALE GENOMIC DNA]</scope>
    <source>
        <strain evidence="5">JCM 19134</strain>
    </source>
</reference>
<proteinExistence type="predicted"/>
<dbReference type="EMBL" id="BAABLX010000009">
    <property type="protein sequence ID" value="GAA4938534.1"/>
    <property type="molecule type" value="Genomic_DNA"/>
</dbReference>
<organism evidence="4 5">
    <name type="scientific">Halioxenophilus aromaticivorans</name>
    <dbReference type="NCBI Taxonomy" id="1306992"/>
    <lineage>
        <taxon>Bacteria</taxon>
        <taxon>Pseudomonadati</taxon>
        <taxon>Pseudomonadota</taxon>
        <taxon>Gammaproteobacteria</taxon>
        <taxon>Alteromonadales</taxon>
        <taxon>Alteromonadaceae</taxon>
        <taxon>Halioxenophilus</taxon>
    </lineage>
</organism>
<feature type="domain" description="Polysaccharide export protein N-terminal" evidence="2">
    <location>
        <begin position="61"/>
        <end position="133"/>
    </location>
</feature>
<evidence type="ECO:0000313" key="5">
    <source>
        <dbReference type="Proteomes" id="UP001409585"/>
    </source>
</evidence>
<evidence type="ECO:0000259" key="3">
    <source>
        <dbReference type="Pfam" id="PF10531"/>
    </source>
</evidence>
<dbReference type="NCBIfam" id="TIGR03027">
    <property type="entry name" value="pepcterm_export"/>
    <property type="match status" value="1"/>
</dbReference>
<dbReference type="Gene3D" id="3.10.560.10">
    <property type="entry name" value="Outer membrane lipoprotein wza domain like"/>
    <property type="match status" value="1"/>
</dbReference>
<dbReference type="InterPro" id="IPR049712">
    <property type="entry name" value="Poly_export"/>
</dbReference>
<evidence type="ECO:0000259" key="2">
    <source>
        <dbReference type="Pfam" id="PF02563"/>
    </source>
</evidence>
<accession>A0AAV3U0J7</accession>
<comment type="caution">
    <text evidence="4">The sequence shown here is derived from an EMBL/GenBank/DDBJ whole genome shotgun (WGS) entry which is preliminary data.</text>
</comment>
<dbReference type="PANTHER" id="PTHR33619:SF3">
    <property type="entry name" value="POLYSACCHARIDE EXPORT PROTEIN GFCE-RELATED"/>
    <property type="match status" value="1"/>
</dbReference>
<dbReference type="Gene3D" id="3.30.1950.10">
    <property type="entry name" value="wza like domain"/>
    <property type="match status" value="1"/>
</dbReference>
<sequence>MYPAKHASGIKTKPTTPNGATRSLATILAIAAGAMMMNACSTFAPKSKSVAAPTVSQDAITEYMVGIGDQLSISVWRNPDLSVEIPVRPDGKVSVPLAGDMMAAGKTPMQLANDITGKLSNFLKGPQVTVIVTNPASSDFQRRVRITGAVDTPVSLPYREGMTVLDLVLLANGLNDFAAGQNATLYRKSAGKVTAYPVNLDHLLNKGKLETNYPLQPSDVLSVPERLF</sequence>
<name>A0AAV3U0J7_9ALTE</name>
<dbReference type="InterPro" id="IPR003715">
    <property type="entry name" value="Poly_export_N"/>
</dbReference>
<keyword evidence="5" id="KW-1185">Reference proteome</keyword>
<dbReference type="AlphaFoldDB" id="A0AAV3U0J7"/>
<dbReference type="PANTHER" id="PTHR33619">
    <property type="entry name" value="POLYSACCHARIDE EXPORT PROTEIN GFCE-RELATED"/>
    <property type="match status" value="1"/>
</dbReference>
<evidence type="ECO:0000313" key="4">
    <source>
        <dbReference type="EMBL" id="GAA4938534.1"/>
    </source>
</evidence>
<dbReference type="Pfam" id="PF10531">
    <property type="entry name" value="SLBB"/>
    <property type="match status" value="1"/>
</dbReference>
<dbReference type="InterPro" id="IPR019554">
    <property type="entry name" value="Soluble_ligand-bd"/>
</dbReference>
<dbReference type="GO" id="GO:0015159">
    <property type="term" value="F:polysaccharide transmembrane transporter activity"/>
    <property type="evidence" value="ECO:0007669"/>
    <property type="project" value="InterPro"/>
</dbReference>